<evidence type="ECO:0000256" key="7">
    <source>
        <dbReference type="ARBA" id="ARBA00048539"/>
    </source>
</evidence>
<accession>A0ABQ4PHS4</accession>
<keyword evidence="5 8" id="KW-0547">Nucleotide-binding</keyword>
<comment type="subcellular location">
    <subcellularLocation>
        <location evidence="1 8">Cytoplasm</location>
    </subcellularLocation>
</comment>
<dbReference type="InterPro" id="IPR014729">
    <property type="entry name" value="Rossmann-like_a/b/a_fold"/>
</dbReference>
<dbReference type="SMART" id="SM00977">
    <property type="entry name" value="TilS_C"/>
    <property type="match status" value="1"/>
</dbReference>
<dbReference type="Proteomes" id="UP000761574">
    <property type="component" value="Unassembled WGS sequence"/>
</dbReference>
<protein>
    <recommendedName>
        <fullName evidence="8">tRNA(Ile)-lysidine synthase</fullName>
        <ecNumber evidence="8">6.3.4.19</ecNumber>
    </recommendedName>
    <alternativeName>
        <fullName evidence="8">tRNA(Ile)-2-lysyl-cytidine synthase</fullName>
    </alternativeName>
    <alternativeName>
        <fullName evidence="8">tRNA(Ile)-lysidine synthetase</fullName>
    </alternativeName>
</protein>
<dbReference type="Gene3D" id="3.40.50.620">
    <property type="entry name" value="HUPs"/>
    <property type="match status" value="1"/>
</dbReference>
<keyword evidence="3 8" id="KW-0436">Ligase</keyword>
<reference evidence="10 11" key="1">
    <citation type="submission" date="2021-05" db="EMBL/GenBank/DDBJ databases">
        <title>Molecular characterization for Shewanella algae harboring chromosomal blaOXA-55-like strains isolated from clinical and environment sample.</title>
        <authorList>
            <person name="Ohama Y."/>
            <person name="Aoki K."/>
            <person name="Harada S."/>
            <person name="Moriya K."/>
            <person name="Ishii Y."/>
            <person name="Tateda K."/>
        </authorList>
    </citation>
    <scope>NUCLEOTIDE SEQUENCE [LARGE SCALE GENOMIC DNA]</scope>
    <source>
        <strain evidence="10 11">LMG 23746</strain>
    </source>
</reference>
<comment type="function">
    <text evidence="8">Ligates lysine onto the cytidine present at position 34 of the AUA codon-specific tRNA(Ile) that contains the anticodon CAU, in an ATP-dependent manner. Cytidine is converted to lysidine, thus changing the amino acid specificity of the tRNA from methionine to isoleucine.</text>
</comment>
<organism evidence="10 11">
    <name type="scientific">Shewanella algidipiscicola</name>
    <dbReference type="NCBI Taxonomy" id="614070"/>
    <lineage>
        <taxon>Bacteria</taxon>
        <taxon>Pseudomonadati</taxon>
        <taxon>Pseudomonadota</taxon>
        <taxon>Gammaproteobacteria</taxon>
        <taxon>Alteromonadales</taxon>
        <taxon>Shewanellaceae</taxon>
        <taxon>Shewanella</taxon>
    </lineage>
</organism>
<sequence>MSATTWQPAEQIAALIAQLTPPPGTQLVLAYSGGVDSEVLAHGLAQFAKRHPEYRYLLVHVHHGLSGNAGRWATHCQRRALVYGLPIKVKQVAVNTGPRVSLEAAARDARYHALAQELTAGDLLLTAHHQDDQLETLLLALKRGLGPKGLAAMGAIQAFHQDKWLLRPLLDISRQQVEQFAVTHTIEHIEDESNLDNRFDRNFLRLEVIPALRARWPAIAVTSARSAQLCAEQQALIDDEVASRLPAMLQETANASSPVLDLRLLAQQSAPWRAQLLRGFIDSLGFAMPSAAQLKQVLVQLIDAKEDAKVEIRLNAMVLRRFRHQLYIDRYQPHAKLAPINIRLSDALSQHWPITDTASLQAKRCCHGDRLRLPMADERVSVRFGAPGSLRCHPHFRDKGRELKKLWQELAVPPWMRDQVPLIYFDDHLVAAVGYWVEKRFIALADDVGLVFELQA</sequence>
<evidence type="ECO:0000256" key="2">
    <source>
        <dbReference type="ARBA" id="ARBA00022490"/>
    </source>
</evidence>
<dbReference type="Gene3D" id="1.20.59.20">
    <property type="match status" value="1"/>
</dbReference>
<evidence type="ECO:0000313" key="11">
    <source>
        <dbReference type="Proteomes" id="UP000761574"/>
    </source>
</evidence>
<dbReference type="PANTHER" id="PTHR43033">
    <property type="entry name" value="TRNA(ILE)-LYSIDINE SYNTHASE-RELATED"/>
    <property type="match status" value="1"/>
</dbReference>
<evidence type="ECO:0000313" key="10">
    <source>
        <dbReference type="EMBL" id="GIU46963.1"/>
    </source>
</evidence>
<dbReference type="SUPFAM" id="SSF56037">
    <property type="entry name" value="PheT/TilS domain"/>
    <property type="match status" value="1"/>
</dbReference>
<keyword evidence="6 8" id="KW-0067">ATP-binding</keyword>
<comment type="domain">
    <text evidence="8">The N-terminal region contains the highly conserved SGGXDS motif, predicted to be a P-loop motif involved in ATP binding.</text>
</comment>
<feature type="domain" description="Lysidine-tRNA(Ile) synthetase C-terminal" evidence="9">
    <location>
        <begin position="380"/>
        <end position="452"/>
    </location>
</feature>
<name>A0ABQ4PHS4_9GAMM</name>
<dbReference type="InterPro" id="IPR015262">
    <property type="entry name" value="tRNA_Ile_lys_synt_subst-bd"/>
</dbReference>
<keyword evidence="4 8" id="KW-0819">tRNA processing</keyword>
<dbReference type="InterPro" id="IPR012795">
    <property type="entry name" value="tRNA_Ile_lys_synt_N"/>
</dbReference>
<dbReference type="InterPro" id="IPR011063">
    <property type="entry name" value="TilS/TtcA_N"/>
</dbReference>
<dbReference type="CDD" id="cd01992">
    <property type="entry name" value="TilS_N"/>
    <property type="match status" value="1"/>
</dbReference>
<dbReference type="HAMAP" id="MF_01161">
    <property type="entry name" value="tRNA_Ile_lys_synt"/>
    <property type="match status" value="1"/>
</dbReference>
<evidence type="ECO:0000256" key="1">
    <source>
        <dbReference type="ARBA" id="ARBA00004496"/>
    </source>
</evidence>
<gene>
    <name evidence="8 10" type="primary">tilS</name>
    <name evidence="10" type="ORF">TUM4630_19150</name>
</gene>
<evidence type="ECO:0000256" key="6">
    <source>
        <dbReference type="ARBA" id="ARBA00022840"/>
    </source>
</evidence>
<evidence type="ECO:0000256" key="3">
    <source>
        <dbReference type="ARBA" id="ARBA00022598"/>
    </source>
</evidence>
<dbReference type="Pfam" id="PF09179">
    <property type="entry name" value="TilS"/>
    <property type="match status" value="1"/>
</dbReference>
<keyword evidence="11" id="KW-1185">Reference proteome</keyword>
<dbReference type="RefSeq" id="WP_119977787.1">
    <property type="nucleotide sequence ID" value="NZ_BPFB01000019.1"/>
</dbReference>
<dbReference type="EC" id="6.3.4.19" evidence="8"/>
<dbReference type="InterPro" id="IPR012796">
    <property type="entry name" value="Lysidine-tRNA-synth_C"/>
</dbReference>
<evidence type="ECO:0000256" key="8">
    <source>
        <dbReference type="HAMAP-Rule" id="MF_01161"/>
    </source>
</evidence>
<dbReference type="PANTHER" id="PTHR43033:SF1">
    <property type="entry name" value="TRNA(ILE)-LYSIDINE SYNTHASE-RELATED"/>
    <property type="match status" value="1"/>
</dbReference>
<dbReference type="EMBL" id="BPFB01000019">
    <property type="protein sequence ID" value="GIU46963.1"/>
    <property type="molecule type" value="Genomic_DNA"/>
</dbReference>
<feature type="binding site" evidence="8">
    <location>
        <begin position="32"/>
        <end position="37"/>
    </location>
    <ligand>
        <name>ATP</name>
        <dbReference type="ChEBI" id="CHEBI:30616"/>
    </ligand>
</feature>
<comment type="caution">
    <text evidence="10">The sequence shown here is derived from an EMBL/GenBank/DDBJ whole genome shotgun (WGS) entry which is preliminary data.</text>
</comment>
<keyword evidence="2 8" id="KW-0963">Cytoplasm</keyword>
<dbReference type="InterPro" id="IPR012094">
    <property type="entry name" value="tRNA_Ile_lys_synt"/>
</dbReference>
<proteinExistence type="inferred from homology"/>
<evidence type="ECO:0000256" key="5">
    <source>
        <dbReference type="ARBA" id="ARBA00022741"/>
    </source>
</evidence>
<evidence type="ECO:0000259" key="9">
    <source>
        <dbReference type="SMART" id="SM00977"/>
    </source>
</evidence>
<dbReference type="Pfam" id="PF11734">
    <property type="entry name" value="TilS_C"/>
    <property type="match status" value="1"/>
</dbReference>
<dbReference type="SUPFAM" id="SSF52402">
    <property type="entry name" value="Adenine nucleotide alpha hydrolases-like"/>
    <property type="match status" value="1"/>
</dbReference>
<evidence type="ECO:0000256" key="4">
    <source>
        <dbReference type="ARBA" id="ARBA00022694"/>
    </source>
</evidence>
<dbReference type="SUPFAM" id="SSF82829">
    <property type="entry name" value="MesJ substrate recognition domain-like"/>
    <property type="match status" value="1"/>
</dbReference>
<comment type="similarity">
    <text evidence="8">Belongs to the tRNA(Ile)-lysidine synthase family.</text>
</comment>
<dbReference type="Pfam" id="PF01171">
    <property type="entry name" value="ATP_bind_3"/>
    <property type="match status" value="1"/>
</dbReference>
<dbReference type="NCBIfam" id="TIGR02432">
    <property type="entry name" value="lysidine_TilS_N"/>
    <property type="match status" value="1"/>
</dbReference>
<dbReference type="NCBIfam" id="TIGR02433">
    <property type="entry name" value="lysidine_TilS_C"/>
    <property type="match status" value="1"/>
</dbReference>
<comment type="catalytic activity">
    <reaction evidence="7 8">
        <text>cytidine(34) in tRNA(Ile2) + L-lysine + ATP = lysidine(34) in tRNA(Ile2) + AMP + diphosphate + H(+)</text>
        <dbReference type="Rhea" id="RHEA:43744"/>
        <dbReference type="Rhea" id="RHEA-COMP:10625"/>
        <dbReference type="Rhea" id="RHEA-COMP:10670"/>
        <dbReference type="ChEBI" id="CHEBI:15378"/>
        <dbReference type="ChEBI" id="CHEBI:30616"/>
        <dbReference type="ChEBI" id="CHEBI:32551"/>
        <dbReference type="ChEBI" id="CHEBI:33019"/>
        <dbReference type="ChEBI" id="CHEBI:82748"/>
        <dbReference type="ChEBI" id="CHEBI:83665"/>
        <dbReference type="ChEBI" id="CHEBI:456215"/>
        <dbReference type="EC" id="6.3.4.19"/>
    </reaction>
</comment>